<dbReference type="Pfam" id="PF25583">
    <property type="entry name" value="WCX"/>
    <property type="match status" value="1"/>
</dbReference>
<organism evidence="4 5">
    <name type="scientific">Dermatophilus congolensis</name>
    <dbReference type="NCBI Taxonomy" id="1863"/>
    <lineage>
        <taxon>Bacteria</taxon>
        <taxon>Bacillati</taxon>
        <taxon>Actinomycetota</taxon>
        <taxon>Actinomycetes</taxon>
        <taxon>Micrococcales</taxon>
        <taxon>Dermatophilaceae</taxon>
        <taxon>Dermatophilus</taxon>
    </lineage>
</organism>
<accession>A0AA46BN27</accession>
<dbReference type="PROSITE" id="PS52050">
    <property type="entry name" value="WYL"/>
    <property type="match status" value="1"/>
</dbReference>
<dbReference type="PANTHER" id="PTHR34580">
    <property type="match status" value="1"/>
</dbReference>
<dbReference type="Pfam" id="PF13280">
    <property type="entry name" value="WYL"/>
    <property type="match status" value="1"/>
</dbReference>
<evidence type="ECO:0000259" key="2">
    <source>
        <dbReference type="Pfam" id="PF19187"/>
    </source>
</evidence>
<dbReference type="InterPro" id="IPR057727">
    <property type="entry name" value="WCX_dom"/>
</dbReference>
<dbReference type="InterPro" id="IPR051534">
    <property type="entry name" value="CBASS_pafABC_assoc_protein"/>
</dbReference>
<proteinExistence type="predicted"/>
<feature type="domain" description="WCX" evidence="3">
    <location>
        <begin position="246"/>
        <end position="326"/>
    </location>
</feature>
<comment type="caution">
    <text evidence="4">The sequence shown here is derived from an EMBL/GenBank/DDBJ whole genome shotgun (WGS) entry which is preliminary data.</text>
</comment>
<dbReference type="RefSeq" id="WP_115030383.1">
    <property type="nucleotide sequence ID" value="NZ_UFYA01000001.1"/>
</dbReference>
<feature type="domain" description="PafC HTH" evidence="2">
    <location>
        <begin position="9"/>
        <end position="121"/>
    </location>
</feature>
<sequence length="330" mass="36363">MSMEPAKRRLERLLTMVPWVLEHPGESVEEVAKVFGVTAAQVEKDLAVIFLCGTPGITPDVLIEADWESGEVFIRNADEISRPLRLAPDEALSLIVGLEALGSVPGLADPAVVASALEKLVEATGHVGGDDAVELARRMGVDLVDEDAARWVGQVRQALRDNRRVQLRYLNVARDEVTDRDVDPVRLEHSGAHWYLRGWCHRAQGVRTFRLDRIVSLEVLEVESVPPRGAFEDVAAPAQGPLDASIEVVLRVGPQSRWIGEYYPVVSVEDVQGSASGADEPDQLVRLLVKDPSWVRRLVWRSGGSVRVVEPAHVAVEVSRGVQRALDYYE</sequence>
<dbReference type="GO" id="GO:0000502">
    <property type="term" value="C:proteasome complex"/>
    <property type="evidence" value="ECO:0007669"/>
    <property type="project" value="UniProtKB-KW"/>
</dbReference>
<keyword evidence="4" id="KW-0647">Proteasome</keyword>
<dbReference type="PIRSF" id="PIRSF016838">
    <property type="entry name" value="PafC"/>
    <property type="match status" value="1"/>
</dbReference>
<name>A0AA46BN27_9MICO</name>
<reference evidence="4 5" key="1">
    <citation type="submission" date="2018-06" db="EMBL/GenBank/DDBJ databases">
        <authorList>
            <consortium name="Pathogen Informatics"/>
            <person name="Doyle S."/>
        </authorList>
    </citation>
    <scope>NUCLEOTIDE SEQUENCE [LARGE SCALE GENOMIC DNA]</scope>
    <source>
        <strain evidence="4 5">NCTC7915</strain>
    </source>
</reference>
<protein>
    <submittedName>
        <fullName evidence="4">Proteasome accessory factor C</fullName>
    </submittedName>
</protein>
<dbReference type="AlphaFoldDB" id="A0AA46BN27"/>
<gene>
    <name evidence="4" type="primary">pafC</name>
    <name evidence="4" type="ORF">NCTC7915_01067</name>
</gene>
<dbReference type="PANTHER" id="PTHR34580:SF1">
    <property type="entry name" value="PROTEIN PAFC"/>
    <property type="match status" value="1"/>
</dbReference>
<dbReference type="Proteomes" id="UP000254118">
    <property type="component" value="Unassembled WGS sequence"/>
</dbReference>
<feature type="domain" description="WYL" evidence="1">
    <location>
        <begin position="153"/>
        <end position="219"/>
    </location>
</feature>
<dbReference type="InterPro" id="IPR026881">
    <property type="entry name" value="WYL_dom"/>
</dbReference>
<dbReference type="InterPro" id="IPR043839">
    <property type="entry name" value="PafC_HTH"/>
</dbReference>
<dbReference type="EMBL" id="UFYA01000001">
    <property type="protein sequence ID" value="STD08737.1"/>
    <property type="molecule type" value="Genomic_DNA"/>
</dbReference>
<dbReference type="InterPro" id="IPR028349">
    <property type="entry name" value="PafC-like"/>
</dbReference>
<evidence type="ECO:0000259" key="3">
    <source>
        <dbReference type="Pfam" id="PF25583"/>
    </source>
</evidence>
<evidence type="ECO:0000259" key="1">
    <source>
        <dbReference type="Pfam" id="PF13280"/>
    </source>
</evidence>
<evidence type="ECO:0000313" key="4">
    <source>
        <dbReference type="EMBL" id="STD08737.1"/>
    </source>
</evidence>
<dbReference type="Pfam" id="PF19187">
    <property type="entry name" value="HTH_PafC"/>
    <property type="match status" value="1"/>
</dbReference>
<evidence type="ECO:0000313" key="5">
    <source>
        <dbReference type="Proteomes" id="UP000254118"/>
    </source>
</evidence>